<dbReference type="PANTHER" id="PTHR47679">
    <property type="entry name" value="PROTEIN TORNADO 1"/>
    <property type="match status" value="1"/>
</dbReference>
<dbReference type="Pfam" id="PF16095">
    <property type="entry name" value="COR-A"/>
    <property type="match status" value="1"/>
</dbReference>
<evidence type="ECO:0000256" key="1">
    <source>
        <dbReference type="ARBA" id="ARBA00022737"/>
    </source>
</evidence>
<dbReference type="EMBL" id="CAJPWZ010002399">
    <property type="protein sequence ID" value="CAG2237647.1"/>
    <property type="molecule type" value="Genomic_DNA"/>
</dbReference>
<evidence type="ECO:0000259" key="3">
    <source>
        <dbReference type="Pfam" id="PF16095"/>
    </source>
</evidence>
<dbReference type="OrthoDB" id="5962960at2759"/>
<keyword evidence="5" id="KW-1185">Reference proteome</keyword>
<evidence type="ECO:0000313" key="5">
    <source>
        <dbReference type="Proteomes" id="UP000683360"/>
    </source>
</evidence>
<reference evidence="4" key="1">
    <citation type="submission" date="2021-03" db="EMBL/GenBank/DDBJ databases">
        <authorList>
            <person name="Bekaert M."/>
        </authorList>
    </citation>
    <scope>NUCLEOTIDE SEQUENCE</scope>
</reference>
<feature type="region of interest" description="Disordered" evidence="2">
    <location>
        <begin position="1"/>
        <end position="25"/>
    </location>
</feature>
<dbReference type="Gene3D" id="3.30.70.1390">
    <property type="entry name" value="ROC domain from the Parkinson's disease-associated leucine-rich repeat kinase 2"/>
    <property type="match status" value="1"/>
</dbReference>
<dbReference type="Pfam" id="PF08477">
    <property type="entry name" value="Roc"/>
    <property type="match status" value="1"/>
</dbReference>
<feature type="compositionally biased region" description="Polar residues" evidence="2">
    <location>
        <begin position="10"/>
        <end position="19"/>
    </location>
</feature>
<sequence>MRESKESEAASLQSENNTDYVGHPVGIENQQSHMMLEQAYSDIEAMLQSDIDLHDKEKYATLLLWDFAGDEEFYHTHQTFLSPDAIYLVVTKLNEADDKKAQDLFRFWMDSIHCYSKIDEMKNEYEDNTRIRDNFHPPVVIVGTWKDAVKSEKEKIEDACRKNLLRYTDNMAQDERSHIRHAVFISNTEDNNSVFQQIRQDILKFAKTNRTWNTDYPLKFIQLEKRLQEKKKELPIITFKELKHISTETSEPLRYEELILFLKFHHEIRALVYFEDLPDYIILDPQWLSDAFKCIVTAKEFRAASIQNQQLWKEFYHKGKLHEAVLEDIFQNEENIFYEHKEHILNVMEKFDIIIRPIKPGKILETMQIAIMEYEVAEVGVLQQDEGPNTSQRVIALFRGTAVFELKKTSKLTKLLITTCPNIILIQILEFGRKSILERGMYKHIADFVTDEINKIISTRFKMTNVKFEKKWDCGQTKPESVIASNDFSAEEITEYYCDKCRTTHEFRDEWSDLQGKALCSSEEITETNVRPETTRINQIIATKVRCFFKTEVHAFSNVFEESTRPGNSTGLTKEEFNFAKMGMIVLNILTNVLYDLLKQDKTFVRTRSDCDITYLYSEQRRINKHTPSNGWGGLWHSIQSTDISIGDDIERIRLTRNEIFHSETFKIDEKRYTDLCKILDDLLSRFDLQNKPVKLYIYHFNEIVAKTISEEEVKVVHRQIEHIKSEMAIEVEIEHEVNVAPQ</sequence>
<proteinExistence type="predicted"/>
<name>A0A8S3U2E2_MYTED</name>
<feature type="domain" description="COR" evidence="3">
    <location>
        <begin position="217"/>
        <end position="354"/>
    </location>
</feature>
<evidence type="ECO:0000313" key="4">
    <source>
        <dbReference type="EMBL" id="CAG2237647.1"/>
    </source>
</evidence>
<comment type="caution">
    <text evidence="4">The sequence shown here is derived from an EMBL/GenBank/DDBJ whole genome shotgun (WGS) entry which is preliminary data.</text>
</comment>
<dbReference type="Proteomes" id="UP000683360">
    <property type="component" value="Unassembled WGS sequence"/>
</dbReference>
<evidence type="ECO:0000256" key="2">
    <source>
        <dbReference type="SAM" id="MobiDB-lite"/>
    </source>
</evidence>
<dbReference type="InterPro" id="IPR032171">
    <property type="entry name" value="COR-A"/>
</dbReference>
<organism evidence="4 5">
    <name type="scientific">Mytilus edulis</name>
    <name type="common">Blue mussel</name>
    <dbReference type="NCBI Taxonomy" id="6550"/>
    <lineage>
        <taxon>Eukaryota</taxon>
        <taxon>Metazoa</taxon>
        <taxon>Spiralia</taxon>
        <taxon>Lophotrochozoa</taxon>
        <taxon>Mollusca</taxon>
        <taxon>Bivalvia</taxon>
        <taxon>Autobranchia</taxon>
        <taxon>Pteriomorphia</taxon>
        <taxon>Mytilida</taxon>
        <taxon>Mytiloidea</taxon>
        <taxon>Mytilidae</taxon>
        <taxon>Mytilinae</taxon>
        <taxon>Mytilus</taxon>
    </lineage>
</organism>
<dbReference type="AlphaFoldDB" id="A0A8S3U2E2"/>
<protein>
    <recommendedName>
        <fullName evidence="3">COR domain-containing protein</fullName>
    </recommendedName>
</protein>
<dbReference type="PANTHER" id="PTHR47679:SF2">
    <property type="entry name" value="C-TERMINAL OF ROC (COR) DOMAIN-CONTAINING PROTEIN"/>
    <property type="match status" value="1"/>
</dbReference>
<keyword evidence="1" id="KW-0677">Repeat</keyword>
<gene>
    <name evidence="4" type="ORF">MEDL_50105</name>
</gene>
<dbReference type="InterPro" id="IPR036388">
    <property type="entry name" value="WH-like_DNA-bd_sf"/>
</dbReference>
<dbReference type="Gene3D" id="1.10.10.10">
    <property type="entry name" value="Winged helix-like DNA-binding domain superfamily/Winged helix DNA-binding domain"/>
    <property type="match status" value="1"/>
</dbReference>
<accession>A0A8S3U2E2</accession>